<dbReference type="EMBL" id="JENW01000155">
    <property type="protein sequence ID" value="KEI11983.1"/>
    <property type="molecule type" value="Genomic_DNA"/>
</dbReference>
<reference evidence="1 2" key="1">
    <citation type="submission" date="2014-02" db="EMBL/GenBank/DDBJ databases">
        <title>Plasmidome dynamics in the species complex Clostridium novyi sensu lato converts strains of independent lineages into distinctly different pathogens.</title>
        <authorList>
            <person name="Skarin H."/>
            <person name="Segerman B."/>
        </authorList>
    </citation>
    <scope>NUCLEOTIDE SEQUENCE [LARGE SCALE GENOMIC DNA]</scope>
    <source>
        <strain evidence="1 2">ATCC 27606</strain>
    </source>
</reference>
<evidence type="ECO:0000313" key="1">
    <source>
        <dbReference type="EMBL" id="KEI11983.1"/>
    </source>
</evidence>
<evidence type="ECO:0008006" key="3">
    <source>
        <dbReference type="Google" id="ProtNLM"/>
    </source>
</evidence>
<protein>
    <recommendedName>
        <fullName evidence="3">Peptidase S1 domain-containing protein</fullName>
    </recommendedName>
</protein>
<name>A0AA40M4I1_CLONO</name>
<proteinExistence type="predicted"/>
<organism evidence="1 2">
    <name type="scientific">Clostridium novyi B str. ATCC 27606</name>
    <dbReference type="NCBI Taxonomy" id="1443123"/>
    <lineage>
        <taxon>Bacteria</taxon>
        <taxon>Bacillati</taxon>
        <taxon>Bacillota</taxon>
        <taxon>Clostridia</taxon>
        <taxon>Eubacteriales</taxon>
        <taxon>Clostridiaceae</taxon>
        <taxon>Clostridium</taxon>
    </lineage>
</organism>
<dbReference type="AlphaFoldDB" id="A0AA40M4I1"/>
<dbReference type="InterPro" id="IPR043504">
    <property type="entry name" value="Peptidase_S1_PA_chymotrypsin"/>
</dbReference>
<dbReference type="Gene3D" id="2.40.10.10">
    <property type="entry name" value="Trypsin-like serine proteases"/>
    <property type="match status" value="1"/>
</dbReference>
<comment type="caution">
    <text evidence="1">The sequence shown here is derived from an EMBL/GenBank/DDBJ whole genome shotgun (WGS) entry which is preliminary data.</text>
</comment>
<keyword evidence="2" id="KW-1185">Reference proteome</keyword>
<evidence type="ECO:0000313" key="2">
    <source>
        <dbReference type="Proteomes" id="UP000027770"/>
    </source>
</evidence>
<sequence length="313" mass="34375">MNYKTSNSCCYKTLDEKINYITHNEYNFFLNKPNVVGVGLGYKIKNGFNTFQKCLSVFVSNKISYWNLSCSDIIPKYYKGIPTDVVNTGIFHLQKLNNKIRPVPGGYSIGPSLIELGGTLGCIVTDGKYYHILTCNHTITLNENLPLNYLIVQPNALYGGKDPEDTIATLSKYIPINYVTPNNEGTNYADCAIAKVTYRSKISTKIAFLGRLKGMIKPSLGLEVQKVGATSELTTGIIISINATIRFNEPQGKSIFLNQIMTSRMSEAGDSGSILVDKNIKAVGMLMSANSTASSFNPIEYILNGLNVKLVTG</sequence>
<dbReference type="RefSeq" id="WP_053070875.1">
    <property type="nucleotide sequence ID" value="NZ_JENW01000155.1"/>
</dbReference>
<dbReference type="InterPro" id="IPR009003">
    <property type="entry name" value="Peptidase_S1_PA"/>
</dbReference>
<dbReference type="SUPFAM" id="SSF50494">
    <property type="entry name" value="Trypsin-like serine proteases"/>
    <property type="match status" value="1"/>
</dbReference>
<gene>
    <name evidence="1" type="ORF">Z959_12880</name>
</gene>
<accession>A0AA40M4I1</accession>
<dbReference type="Proteomes" id="UP000027770">
    <property type="component" value="Unassembled WGS sequence"/>
</dbReference>